<protein>
    <submittedName>
        <fullName evidence="1">Uncharacterized protein</fullName>
    </submittedName>
</protein>
<name>A0AAQ3RQ33_VIGMU</name>
<reference evidence="1 2" key="1">
    <citation type="journal article" date="2023" name="Life. Sci Alliance">
        <title>Evolutionary insights into 3D genome organization and epigenetic landscape of Vigna mungo.</title>
        <authorList>
            <person name="Junaid A."/>
            <person name="Singh B."/>
            <person name="Bhatia S."/>
        </authorList>
    </citation>
    <scope>NUCLEOTIDE SEQUENCE [LARGE SCALE GENOMIC DNA]</scope>
    <source>
        <strain evidence="1">Urdbean</strain>
    </source>
</reference>
<dbReference type="EMBL" id="CP144694">
    <property type="protein sequence ID" value="WVZ02387.1"/>
    <property type="molecule type" value="Genomic_DNA"/>
</dbReference>
<sequence length="164" mass="18893">MAINLSTSSVQVFNVPIRRINFLSNPLIFNGPFYNSTTFFINGFKYQLEHLILITNISTKQLVADSFLRCINRFNTLLAFCHLTIYCRSPLFDGFFVMPITTMMQLGFMHSVSKVLNFMELSCEEVEPLCSSCMNLNFNADFTRKGHCDQEKNKKCKKQRTVGD</sequence>
<gene>
    <name evidence="1" type="ORF">V8G54_023193</name>
</gene>
<evidence type="ECO:0000313" key="2">
    <source>
        <dbReference type="Proteomes" id="UP001374535"/>
    </source>
</evidence>
<proteinExistence type="predicted"/>
<accession>A0AAQ3RQ33</accession>
<organism evidence="1 2">
    <name type="scientific">Vigna mungo</name>
    <name type="common">Black gram</name>
    <name type="synonym">Phaseolus mungo</name>
    <dbReference type="NCBI Taxonomy" id="3915"/>
    <lineage>
        <taxon>Eukaryota</taxon>
        <taxon>Viridiplantae</taxon>
        <taxon>Streptophyta</taxon>
        <taxon>Embryophyta</taxon>
        <taxon>Tracheophyta</taxon>
        <taxon>Spermatophyta</taxon>
        <taxon>Magnoliopsida</taxon>
        <taxon>eudicotyledons</taxon>
        <taxon>Gunneridae</taxon>
        <taxon>Pentapetalae</taxon>
        <taxon>rosids</taxon>
        <taxon>fabids</taxon>
        <taxon>Fabales</taxon>
        <taxon>Fabaceae</taxon>
        <taxon>Papilionoideae</taxon>
        <taxon>50 kb inversion clade</taxon>
        <taxon>NPAAA clade</taxon>
        <taxon>indigoferoid/millettioid clade</taxon>
        <taxon>Phaseoleae</taxon>
        <taxon>Vigna</taxon>
    </lineage>
</organism>
<feature type="non-terminal residue" evidence="1">
    <location>
        <position position="1"/>
    </location>
</feature>
<keyword evidence="2" id="KW-1185">Reference proteome</keyword>
<evidence type="ECO:0000313" key="1">
    <source>
        <dbReference type="EMBL" id="WVZ02387.1"/>
    </source>
</evidence>
<dbReference type="AlphaFoldDB" id="A0AAQ3RQ33"/>
<dbReference type="Proteomes" id="UP001374535">
    <property type="component" value="Chromosome 7"/>
</dbReference>